<protein>
    <recommendedName>
        <fullName evidence="6">Radical SAM core domain-containing protein</fullName>
    </recommendedName>
</protein>
<dbReference type="STRING" id="393003.SAMN05660461_1408"/>
<dbReference type="NCBIfam" id="TIGR04085">
    <property type="entry name" value="rSAM_more_4Fe4S"/>
    <property type="match status" value="1"/>
</dbReference>
<evidence type="ECO:0000256" key="5">
    <source>
        <dbReference type="ARBA" id="ARBA00023014"/>
    </source>
</evidence>
<dbReference type="InterPro" id="IPR023885">
    <property type="entry name" value="4Fe4S-binding_SPASM_dom"/>
</dbReference>
<dbReference type="CDD" id="cd01335">
    <property type="entry name" value="Radical_SAM"/>
    <property type="match status" value="1"/>
</dbReference>
<evidence type="ECO:0000256" key="2">
    <source>
        <dbReference type="ARBA" id="ARBA00022691"/>
    </source>
</evidence>
<feature type="domain" description="Radical SAM core" evidence="6">
    <location>
        <begin position="84"/>
        <end position="324"/>
    </location>
</feature>
<comment type="cofactor">
    <cofactor evidence="1">
        <name>[4Fe-4S] cluster</name>
        <dbReference type="ChEBI" id="CHEBI:49883"/>
    </cofactor>
</comment>
<keyword evidence="4" id="KW-0408">Iron</keyword>
<organism evidence="7 8">
    <name type="scientific">Chitinophaga ginsengisegetis</name>
    <dbReference type="NCBI Taxonomy" id="393003"/>
    <lineage>
        <taxon>Bacteria</taxon>
        <taxon>Pseudomonadati</taxon>
        <taxon>Bacteroidota</taxon>
        <taxon>Chitinophagia</taxon>
        <taxon>Chitinophagales</taxon>
        <taxon>Chitinophagaceae</taxon>
        <taxon>Chitinophaga</taxon>
    </lineage>
</organism>
<evidence type="ECO:0000256" key="1">
    <source>
        <dbReference type="ARBA" id="ARBA00001966"/>
    </source>
</evidence>
<dbReference type="GO" id="GO:0046872">
    <property type="term" value="F:metal ion binding"/>
    <property type="evidence" value="ECO:0007669"/>
    <property type="project" value="UniProtKB-KW"/>
</dbReference>
<dbReference type="GO" id="GO:0016491">
    <property type="term" value="F:oxidoreductase activity"/>
    <property type="evidence" value="ECO:0007669"/>
    <property type="project" value="InterPro"/>
</dbReference>
<sequence length="449" mass="50964">MEYKLSRYIHIVKDDELLSNRLIVYSTRSSAIVEMPVAQFECIERADFSSLPLESVKKLMDYSILVPKAEDELTTILEENKARIDDSRVLGYTIQPTANCQLGCHYCAQSHSKNVMSTNVADHMLDRITEKIKSGKFDVLQVTWYGGEPLTGLSSIEYTSKLLQELAAENKVRYAATMITNGLALKPKIFERLVTEHQLKMFQITLDGTAEFHDKRRMLKNGNPSFDIIMDNVTNIVLSDFFAASDVDIQIRCNVNVENKDNIFQLMDFLKERNLHDKVNFKIARVENWGGNKAGATENGGLDKHEFAQFEIDVMLKRLSEGFKIDHTTIIPRRVKSVCMVTNKHDEVVDGFGNISTCWEVPYTPIAENPDFVAGNIVTEKTKVDSSGVAMRNWYNEIPTNESWCKSCKFLPVCGGACPKSWYEGNPACPSFKFNIDERIIMKKYNVVA</sequence>
<dbReference type="PANTHER" id="PTHR43273">
    <property type="entry name" value="ANAEROBIC SULFATASE-MATURATING ENZYME HOMOLOG ASLB-RELATED"/>
    <property type="match status" value="1"/>
</dbReference>
<keyword evidence="5" id="KW-0411">Iron-sulfur</keyword>
<evidence type="ECO:0000259" key="6">
    <source>
        <dbReference type="PROSITE" id="PS51918"/>
    </source>
</evidence>
<dbReference type="AlphaFoldDB" id="A0A1T5NFF3"/>
<accession>A0A1T5NFF3</accession>
<dbReference type="SFLD" id="SFLDG01067">
    <property type="entry name" value="SPASM/twitch_domain_containing"/>
    <property type="match status" value="1"/>
</dbReference>
<dbReference type="InterPro" id="IPR013785">
    <property type="entry name" value="Aldolase_TIM"/>
</dbReference>
<dbReference type="GO" id="GO:0051536">
    <property type="term" value="F:iron-sulfur cluster binding"/>
    <property type="evidence" value="ECO:0007669"/>
    <property type="project" value="UniProtKB-KW"/>
</dbReference>
<dbReference type="InterPro" id="IPR058240">
    <property type="entry name" value="rSAM_sf"/>
</dbReference>
<evidence type="ECO:0000256" key="3">
    <source>
        <dbReference type="ARBA" id="ARBA00022723"/>
    </source>
</evidence>
<dbReference type="RefSeq" id="WP_079468674.1">
    <property type="nucleotide sequence ID" value="NZ_FUZZ01000001.1"/>
</dbReference>
<evidence type="ECO:0000313" key="7">
    <source>
        <dbReference type="EMBL" id="SKC99215.1"/>
    </source>
</evidence>
<dbReference type="SUPFAM" id="SSF102114">
    <property type="entry name" value="Radical SAM enzymes"/>
    <property type="match status" value="1"/>
</dbReference>
<reference evidence="7 8" key="1">
    <citation type="submission" date="2017-02" db="EMBL/GenBank/DDBJ databases">
        <authorList>
            <person name="Peterson S.W."/>
        </authorList>
    </citation>
    <scope>NUCLEOTIDE SEQUENCE [LARGE SCALE GENOMIC DNA]</scope>
    <source>
        <strain evidence="7 8">DSM 18108</strain>
    </source>
</reference>
<keyword evidence="8" id="KW-1185">Reference proteome</keyword>
<keyword evidence="3" id="KW-0479">Metal-binding</keyword>
<name>A0A1T5NFF3_9BACT</name>
<dbReference type="Pfam" id="PF04055">
    <property type="entry name" value="Radical_SAM"/>
    <property type="match status" value="1"/>
</dbReference>
<proteinExistence type="predicted"/>
<dbReference type="InterPro" id="IPR007197">
    <property type="entry name" value="rSAM"/>
</dbReference>
<gene>
    <name evidence="7" type="ORF">SAMN05660461_1408</name>
</gene>
<dbReference type="Proteomes" id="UP000190166">
    <property type="component" value="Unassembled WGS sequence"/>
</dbReference>
<dbReference type="InterPro" id="IPR023867">
    <property type="entry name" value="Sulphatase_maturase_rSAM"/>
</dbReference>
<dbReference type="UniPathway" id="UPA00782"/>
<dbReference type="PANTHER" id="PTHR43273:SF8">
    <property type="entry name" value="RADICAL SAM DOMAIN PROTEIN"/>
    <property type="match status" value="1"/>
</dbReference>
<dbReference type="PROSITE" id="PS51918">
    <property type="entry name" value="RADICAL_SAM"/>
    <property type="match status" value="1"/>
</dbReference>
<dbReference type="Gene3D" id="3.20.20.70">
    <property type="entry name" value="Aldolase class I"/>
    <property type="match status" value="1"/>
</dbReference>
<evidence type="ECO:0000256" key="4">
    <source>
        <dbReference type="ARBA" id="ARBA00023004"/>
    </source>
</evidence>
<evidence type="ECO:0000313" key="8">
    <source>
        <dbReference type="Proteomes" id="UP000190166"/>
    </source>
</evidence>
<keyword evidence="2" id="KW-0949">S-adenosyl-L-methionine</keyword>
<dbReference type="EMBL" id="FUZZ01000001">
    <property type="protein sequence ID" value="SKC99215.1"/>
    <property type="molecule type" value="Genomic_DNA"/>
</dbReference>
<dbReference type="SFLD" id="SFLDS00029">
    <property type="entry name" value="Radical_SAM"/>
    <property type="match status" value="1"/>
</dbReference>